<evidence type="ECO:0000256" key="3">
    <source>
        <dbReference type="ARBA" id="ARBA00013036"/>
    </source>
</evidence>
<keyword evidence="4 7" id="KW-0028">Amino-acid biosynthesis</keyword>
<dbReference type="GO" id="GO:0009423">
    <property type="term" value="P:chorismate biosynthetic process"/>
    <property type="evidence" value="ECO:0007669"/>
    <property type="project" value="UniProtKB-UniRule"/>
</dbReference>
<comment type="pathway">
    <text evidence="1 7 8">Metabolic intermediate biosynthesis; chorismate biosynthesis; chorismate from D-erythrose 4-phosphate and phosphoenolpyruvate: step 7/7.</text>
</comment>
<feature type="binding site" evidence="7">
    <location>
        <begin position="305"/>
        <end position="309"/>
    </location>
    <ligand>
        <name>FMN</name>
        <dbReference type="ChEBI" id="CHEBI:58210"/>
    </ligand>
</feature>
<dbReference type="EMBL" id="VZZK01000001">
    <property type="protein sequence ID" value="KAB1081577.1"/>
    <property type="molecule type" value="Genomic_DNA"/>
</dbReference>
<organism evidence="9 10">
    <name type="scientific">Methylobacterium soli</name>
    <dbReference type="NCBI Taxonomy" id="553447"/>
    <lineage>
        <taxon>Bacteria</taxon>
        <taxon>Pseudomonadati</taxon>
        <taxon>Pseudomonadota</taxon>
        <taxon>Alphaproteobacteria</taxon>
        <taxon>Hyphomicrobiales</taxon>
        <taxon>Methylobacteriaceae</taxon>
        <taxon>Methylobacterium</taxon>
    </lineage>
</organism>
<comment type="function">
    <text evidence="7">Catalyzes the anti-1,4-elimination of the C-3 phosphate and the C-6 proR hydrogen from 5-enolpyruvylshikimate-3-phosphate (EPSP) to yield chorismate, which is the branch point compound that serves as the starting substrate for the three terminal pathways of aromatic amino acid biosynthesis. This reaction introduces a second double bond into the aromatic ring system.</text>
</comment>
<comment type="cofactor">
    <cofactor evidence="7 8">
        <name>FMNH2</name>
        <dbReference type="ChEBI" id="CHEBI:57618"/>
    </cofactor>
    <text evidence="7 8">Reduced FMN (FMNH(2)).</text>
</comment>
<dbReference type="NCBIfam" id="NF003793">
    <property type="entry name" value="PRK05382.1"/>
    <property type="match status" value="1"/>
</dbReference>
<dbReference type="PANTHER" id="PTHR21085">
    <property type="entry name" value="CHORISMATE SYNTHASE"/>
    <property type="match status" value="1"/>
</dbReference>
<evidence type="ECO:0000256" key="7">
    <source>
        <dbReference type="HAMAP-Rule" id="MF_00300"/>
    </source>
</evidence>
<dbReference type="AlphaFoldDB" id="A0A6L3T7X6"/>
<dbReference type="Pfam" id="PF01264">
    <property type="entry name" value="Chorismate_synt"/>
    <property type="match status" value="1"/>
</dbReference>
<keyword evidence="7" id="KW-0521">NADP</keyword>
<evidence type="ECO:0000256" key="6">
    <source>
        <dbReference type="ARBA" id="ARBA00023239"/>
    </source>
</evidence>
<dbReference type="PIRSF" id="PIRSF001456">
    <property type="entry name" value="Chorismate_synth"/>
    <property type="match status" value="1"/>
</dbReference>
<feature type="binding site" evidence="7">
    <location>
        <begin position="245"/>
        <end position="246"/>
    </location>
    <ligand>
        <name>FMN</name>
        <dbReference type="ChEBI" id="CHEBI:58210"/>
    </ligand>
</feature>
<gene>
    <name evidence="7 9" type="primary">aroC</name>
    <name evidence="9" type="ORF">F6X53_00235</name>
</gene>
<comment type="similarity">
    <text evidence="2 7 8">Belongs to the chorismate synthase family.</text>
</comment>
<reference evidence="9 10" key="1">
    <citation type="submission" date="2019-09" db="EMBL/GenBank/DDBJ databases">
        <title>YIM 48816 draft genome.</title>
        <authorList>
            <person name="Jiang L."/>
        </authorList>
    </citation>
    <scope>NUCLEOTIDE SEQUENCE [LARGE SCALE GENOMIC DNA]</scope>
    <source>
        <strain evidence="9 10">YIM 48816</strain>
    </source>
</reference>
<feature type="binding site" evidence="7">
    <location>
        <begin position="132"/>
        <end position="134"/>
    </location>
    <ligand>
        <name>FMN</name>
        <dbReference type="ChEBI" id="CHEBI:58210"/>
    </ligand>
</feature>
<keyword evidence="7" id="KW-0285">Flavoprotein</keyword>
<dbReference type="NCBIfam" id="TIGR00033">
    <property type="entry name" value="aroC"/>
    <property type="match status" value="1"/>
</dbReference>
<dbReference type="Gene3D" id="3.60.150.10">
    <property type="entry name" value="Chorismate synthase AroC"/>
    <property type="match status" value="1"/>
</dbReference>
<evidence type="ECO:0000256" key="4">
    <source>
        <dbReference type="ARBA" id="ARBA00022605"/>
    </source>
</evidence>
<evidence type="ECO:0000256" key="5">
    <source>
        <dbReference type="ARBA" id="ARBA00023141"/>
    </source>
</evidence>
<evidence type="ECO:0000313" key="10">
    <source>
        <dbReference type="Proteomes" id="UP000474159"/>
    </source>
</evidence>
<dbReference type="SUPFAM" id="SSF103263">
    <property type="entry name" value="Chorismate synthase, AroC"/>
    <property type="match status" value="1"/>
</dbReference>
<dbReference type="UniPathway" id="UPA00053">
    <property type="reaction ID" value="UER00090"/>
</dbReference>
<dbReference type="GO" id="GO:0009073">
    <property type="term" value="P:aromatic amino acid family biosynthetic process"/>
    <property type="evidence" value="ECO:0007669"/>
    <property type="project" value="UniProtKB-KW"/>
</dbReference>
<dbReference type="GO" id="GO:0005829">
    <property type="term" value="C:cytosol"/>
    <property type="evidence" value="ECO:0007669"/>
    <property type="project" value="TreeGrafter"/>
</dbReference>
<feature type="binding site" evidence="7">
    <location>
        <position position="290"/>
    </location>
    <ligand>
        <name>FMN</name>
        <dbReference type="ChEBI" id="CHEBI:58210"/>
    </ligand>
</feature>
<evidence type="ECO:0000313" key="9">
    <source>
        <dbReference type="EMBL" id="KAB1081577.1"/>
    </source>
</evidence>
<dbReference type="InterPro" id="IPR020541">
    <property type="entry name" value="Chorismate_synthase_CS"/>
</dbReference>
<dbReference type="OrthoDB" id="9771806at2"/>
<dbReference type="GO" id="GO:0004107">
    <property type="term" value="F:chorismate synthase activity"/>
    <property type="evidence" value="ECO:0007669"/>
    <property type="project" value="UniProtKB-UniRule"/>
</dbReference>
<keyword evidence="10" id="KW-1185">Reference proteome</keyword>
<dbReference type="PROSITE" id="PS00788">
    <property type="entry name" value="CHORISMATE_SYNTHASE_2"/>
    <property type="match status" value="1"/>
</dbReference>
<comment type="subunit">
    <text evidence="7">Homotetramer.</text>
</comment>
<dbReference type="EC" id="4.2.3.5" evidence="3 7"/>
<accession>A0A6L3T7X6</accession>
<sequence length="367" mass="39185">MSHNSFGHLFRVTTFGESHGVALGCVVDGCPPGLPLEAEEIQAELDRRKPGQSRFTTQRREPDQVKILSGVFADDRTGGRQLTTGTPIALMIENTDQRSKDYSEIRDTYRPGHADYTYEAKYGLRDYRGGGRSSARETAARVAAGAIARKVLPAGVRIRAALVQMGPHAIDRANWDWDAVGRNPFFCPDAEAAARYETYLDAIRKDGSSVGAVIEVVAEGVPAGLGAPVYGKLDADLAAAMMSINAVKGVEIGDGFASAALRGEDNADEMRASNDGTPVFLANHAGGILGGISSGQPIVCRFAVKPTSSILTPRRSVSRDNRDVDLVTKGRHDPCVGIRAVPVAEAMMACVLADHYLRHRGQVGTPA</sequence>
<dbReference type="HAMAP" id="MF_00300">
    <property type="entry name" value="Chorismate_synth"/>
    <property type="match status" value="1"/>
</dbReference>
<keyword evidence="7" id="KW-0288">FMN</keyword>
<feature type="binding site" evidence="7">
    <location>
        <position position="48"/>
    </location>
    <ligand>
        <name>NADP(+)</name>
        <dbReference type="ChEBI" id="CHEBI:58349"/>
    </ligand>
</feature>
<dbReference type="InterPro" id="IPR035904">
    <property type="entry name" value="Chorismate_synth_AroC_sf"/>
</dbReference>
<comment type="catalytic activity">
    <reaction evidence="7 8">
        <text>5-O-(1-carboxyvinyl)-3-phosphoshikimate = chorismate + phosphate</text>
        <dbReference type="Rhea" id="RHEA:21020"/>
        <dbReference type="ChEBI" id="CHEBI:29748"/>
        <dbReference type="ChEBI" id="CHEBI:43474"/>
        <dbReference type="ChEBI" id="CHEBI:57701"/>
        <dbReference type="EC" id="4.2.3.5"/>
    </reaction>
</comment>
<keyword evidence="7" id="KW-0274">FAD</keyword>
<dbReference type="GO" id="GO:0008652">
    <property type="term" value="P:amino acid biosynthetic process"/>
    <property type="evidence" value="ECO:0007669"/>
    <property type="project" value="UniProtKB-KW"/>
</dbReference>
<dbReference type="PROSITE" id="PS00789">
    <property type="entry name" value="CHORISMATE_SYNTHASE_3"/>
    <property type="match status" value="1"/>
</dbReference>
<evidence type="ECO:0000256" key="1">
    <source>
        <dbReference type="ARBA" id="ARBA00005044"/>
    </source>
</evidence>
<dbReference type="PANTHER" id="PTHR21085:SF0">
    <property type="entry name" value="CHORISMATE SYNTHASE"/>
    <property type="match status" value="1"/>
</dbReference>
<dbReference type="InterPro" id="IPR000453">
    <property type="entry name" value="Chorismate_synth"/>
</dbReference>
<evidence type="ECO:0000256" key="8">
    <source>
        <dbReference type="RuleBase" id="RU000605"/>
    </source>
</evidence>
<protein>
    <recommendedName>
        <fullName evidence="3 7">Chorismate synthase</fullName>
        <shortName evidence="7">CS</shortName>
        <ecNumber evidence="3 7">4.2.3.5</ecNumber>
    </recommendedName>
    <alternativeName>
        <fullName evidence="7">5-enolpyruvylshikimate-3-phosphate phospholyase</fullName>
    </alternativeName>
</protein>
<keyword evidence="5 7" id="KW-0057">Aromatic amino acid biosynthesis</keyword>
<dbReference type="RefSeq" id="WP_150996026.1">
    <property type="nucleotide sequence ID" value="NZ_VZZK01000001.1"/>
</dbReference>
<dbReference type="PROSITE" id="PS00787">
    <property type="entry name" value="CHORISMATE_SYNTHASE_1"/>
    <property type="match status" value="1"/>
</dbReference>
<feature type="binding site" evidence="7">
    <location>
        <position position="331"/>
    </location>
    <ligand>
        <name>FMN</name>
        <dbReference type="ChEBI" id="CHEBI:58210"/>
    </ligand>
</feature>
<name>A0A6L3T7X6_9HYPH</name>
<keyword evidence="6 7" id="KW-0456">Lyase</keyword>
<dbReference type="GO" id="GO:0010181">
    <property type="term" value="F:FMN binding"/>
    <property type="evidence" value="ECO:0007669"/>
    <property type="project" value="TreeGrafter"/>
</dbReference>
<evidence type="ECO:0000256" key="2">
    <source>
        <dbReference type="ARBA" id="ARBA00008014"/>
    </source>
</evidence>
<comment type="caution">
    <text evidence="9">The sequence shown here is derived from an EMBL/GenBank/DDBJ whole genome shotgun (WGS) entry which is preliminary data.</text>
</comment>
<feature type="binding site" evidence="7">
    <location>
        <position position="54"/>
    </location>
    <ligand>
        <name>NADP(+)</name>
        <dbReference type="ChEBI" id="CHEBI:58349"/>
    </ligand>
</feature>
<proteinExistence type="inferred from homology"/>
<dbReference type="CDD" id="cd07304">
    <property type="entry name" value="Chorismate_synthase"/>
    <property type="match status" value="1"/>
</dbReference>
<dbReference type="Proteomes" id="UP000474159">
    <property type="component" value="Unassembled WGS sequence"/>
</dbReference>